<dbReference type="InterPro" id="IPR011053">
    <property type="entry name" value="Single_hybrid_motif"/>
</dbReference>
<dbReference type="PROSITE" id="PS50968">
    <property type="entry name" value="BIOTINYL_LIPOYL"/>
    <property type="match status" value="1"/>
</dbReference>
<dbReference type="CDD" id="cd06850">
    <property type="entry name" value="biotinyl_domain"/>
    <property type="match status" value="1"/>
</dbReference>
<accession>A0A1W1CQQ2</accession>
<proteinExistence type="predicted"/>
<dbReference type="InterPro" id="IPR050709">
    <property type="entry name" value="Biotin_Carboxyl_Carrier/Decarb"/>
</dbReference>
<keyword evidence="2" id="KW-0092">Biotin</keyword>
<name>A0A1W1CQQ2_9ZZZZ</name>
<evidence type="ECO:0000256" key="2">
    <source>
        <dbReference type="ARBA" id="ARBA00023267"/>
    </source>
</evidence>
<dbReference type="PANTHER" id="PTHR45266">
    <property type="entry name" value="OXALOACETATE DECARBOXYLASE ALPHA CHAIN"/>
    <property type="match status" value="1"/>
</dbReference>
<evidence type="ECO:0000313" key="4">
    <source>
        <dbReference type="EMBL" id="SFV68017.1"/>
    </source>
</evidence>
<dbReference type="Gene3D" id="2.40.50.100">
    <property type="match status" value="1"/>
</dbReference>
<feature type="domain" description="Lipoyl-binding" evidence="3">
    <location>
        <begin position="54"/>
        <end position="143"/>
    </location>
</feature>
<dbReference type="PANTHER" id="PTHR45266:SF3">
    <property type="entry name" value="OXALOACETATE DECARBOXYLASE ALPHA CHAIN"/>
    <property type="match status" value="1"/>
</dbReference>
<dbReference type="GO" id="GO:0006633">
    <property type="term" value="P:fatty acid biosynthetic process"/>
    <property type="evidence" value="ECO:0007669"/>
    <property type="project" value="InterPro"/>
</dbReference>
<evidence type="ECO:0000256" key="1">
    <source>
        <dbReference type="ARBA" id="ARBA00017562"/>
    </source>
</evidence>
<dbReference type="InterPro" id="IPR001249">
    <property type="entry name" value="AcCoA_biotinCC"/>
</dbReference>
<organism evidence="4">
    <name type="scientific">hydrothermal vent metagenome</name>
    <dbReference type="NCBI Taxonomy" id="652676"/>
    <lineage>
        <taxon>unclassified sequences</taxon>
        <taxon>metagenomes</taxon>
        <taxon>ecological metagenomes</taxon>
    </lineage>
</organism>
<dbReference type="Pfam" id="PF00364">
    <property type="entry name" value="Biotin_lipoyl"/>
    <property type="match status" value="1"/>
</dbReference>
<reference evidence="4" key="1">
    <citation type="submission" date="2016-10" db="EMBL/GenBank/DDBJ databases">
        <authorList>
            <person name="de Groot N.N."/>
        </authorList>
    </citation>
    <scope>NUCLEOTIDE SEQUENCE</scope>
</reference>
<dbReference type="GO" id="GO:0003989">
    <property type="term" value="F:acetyl-CoA carboxylase activity"/>
    <property type="evidence" value="ECO:0007669"/>
    <property type="project" value="InterPro"/>
</dbReference>
<sequence length="145" mass="16112">MDIKTLKKIIEAFDNSTAAKLNLETKDFKISLDRSVSNAPVVNAQAPQISKPIVQEIEAPTECKVEGDIIKSPMVGTFYRAPSPDAAPFVKEGDKVKKGDTLCIIEAMKIMNELEAEFDCEILEILVENGEPVEFDTPLFRVKRI</sequence>
<protein>
    <recommendedName>
        <fullName evidence="1">Biotin carboxyl carrier protein of acetyl-CoA carboxylase</fullName>
    </recommendedName>
</protein>
<dbReference type="GO" id="GO:0009317">
    <property type="term" value="C:acetyl-CoA carboxylase complex"/>
    <property type="evidence" value="ECO:0007669"/>
    <property type="project" value="InterPro"/>
</dbReference>
<dbReference type="PRINTS" id="PR01071">
    <property type="entry name" value="ACOABIOTINCC"/>
</dbReference>
<dbReference type="SUPFAM" id="SSF51230">
    <property type="entry name" value="Single hybrid motif"/>
    <property type="match status" value="1"/>
</dbReference>
<evidence type="ECO:0000259" key="3">
    <source>
        <dbReference type="PROSITE" id="PS50968"/>
    </source>
</evidence>
<dbReference type="InterPro" id="IPR000089">
    <property type="entry name" value="Biotin_lipoyl"/>
</dbReference>
<dbReference type="EMBL" id="FPHN01000237">
    <property type="protein sequence ID" value="SFV68017.1"/>
    <property type="molecule type" value="Genomic_DNA"/>
</dbReference>
<dbReference type="AlphaFoldDB" id="A0A1W1CQQ2"/>
<dbReference type="FunFam" id="2.40.50.100:FF:000003">
    <property type="entry name" value="Acetyl-CoA carboxylase biotin carboxyl carrier protein"/>
    <property type="match status" value="1"/>
</dbReference>
<gene>
    <name evidence="4" type="ORF">MNB_SV-14-1110</name>
</gene>
<dbReference type="NCBIfam" id="TIGR00531">
    <property type="entry name" value="BCCP"/>
    <property type="match status" value="1"/>
</dbReference>